<evidence type="ECO:0000256" key="1">
    <source>
        <dbReference type="ARBA" id="ARBA00022741"/>
    </source>
</evidence>
<sequence>MSRSTGDEMLDEMLGGGVPEGRTLLVRGPSGVGKSRLAMQFLDAGADADEDCLYVTTDEPLGVVRTSLDPAERITLAAVHRDTSGGGGVRFVTADGADTIPFGSLIERLSEDQWDRLVVDGAGGLVELAPDRERGRHGRFHLLERLDDHETTAVLTATDDEPESVARLAHGVVDCWREEVEGDARPFCRVEKLRSRDHDTRRHALAHDDDGVAVSAREWATHEDPFRTGIPGLDDLTGGFVRNGTTLLEHDGTADHWPFTAALTARAVEQDAPVVLVTAPGTLVNRVDGLLAEAVAPVTELMDRNLLYLIDPISRSPNEPVVASLDSDNVVLQAEEGSIQEAFRTLVAELGGRVEEAVAIIEHSAMAHLVTENESRQLYYWADGNVMNGEYDLTLVLAGDRSVAGDRLTAFFSGVADQVMRTWRGSDELQYLSVPKSPAGTPGHTRVVEPLEDPPYVQLR</sequence>
<reference evidence="6" key="1">
    <citation type="submission" date="2016-10" db="EMBL/GenBank/DDBJ databases">
        <authorList>
            <person name="Varghese N."/>
            <person name="Submissions S."/>
        </authorList>
    </citation>
    <scope>NUCLEOTIDE SEQUENCE [LARGE SCALE GENOMIC DNA]</scope>
    <source>
        <strain evidence="6">IBRC-M 10760</strain>
    </source>
</reference>
<proteinExistence type="predicted"/>
<keyword evidence="1" id="KW-0547">Nucleotide-binding</keyword>
<gene>
    <name evidence="5" type="ORF">SAMN05216218_10238</name>
</gene>
<feature type="domain" description="KaiC-like" evidence="4">
    <location>
        <begin position="5"/>
        <end position="61"/>
    </location>
</feature>
<evidence type="ECO:0000313" key="6">
    <source>
        <dbReference type="Proteomes" id="UP000199076"/>
    </source>
</evidence>
<dbReference type="AlphaFoldDB" id="A0A1G7GH29"/>
<dbReference type="RefSeq" id="WP_092687603.1">
    <property type="nucleotide sequence ID" value="NZ_FNBK01000002.1"/>
</dbReference>
<dbReference type="STRING" id="660518.SAMN05216218_10238"/>
<dbReference type="GO" id="GO:0005524">
    <property type="term" value="F:ATP binding"/>
    <property type="evidence" value="ECO:0007669"/>
    <property type="project" value="UniProtKB-KW"/>
</dbReference>
<dbReference type="Pfam" id="PF06745">
    <property type="entry name" value="ATPase"/>
    <property type="match status" value="1"/>
</dbReference>
<dbReference type="OrthoDB" id="49590at2157"/>
<dbReference type="SUPFAM" id="SSF52540">
    <property type="entry name" value="P-loop containing nucleoside triphosphate hydrolases"/>
    <property type="match status" value="1"/>
</dbReference>
<feature type="region of interest" description="Disordered" evidence="3">
    <location>
        <begin position="436"/>
        <end position="460"/>
    </location>
</feature>
<organism evidence="5 6">
    <name type="scientific">Halorientalis regularis</name>
    <dbReference type="NCBI Taxonomy" id="660518"/>
    <lineage>
        <taxon>Archaea</taxon>
        <taxon>Methanobacteriati</taxon>
        <taxon>Methanobacteriota</taxon>
        <taxon>Stenosarchaea group</taxon>
        <taxon>Halobacteria</taxon>
        <taxon>Halobacteriales</taxon>
        <taxon>Haloarculaceae</taxon>
        <taxon>Halorientalis</taxon>
    </lineage>
</organism>
<evidence type="ECO:0000256" key="2">
    <source>
        <dbReference type="ARBA" id="ARBA00022840"/>
    </source>
</evidence>
<accession>A0A1G7GH29</accession>
<evidence type="ECO:0000313" key="5">
    <source>
        <dbReference type="EMBL" id="SDE87401.1"/>
    </source>
</evidence>
<dbReference type="InterPro" id="IPR014774">
    <property type="entry name" value="KaiC-like_dom"/>
</dbReference>
<evidence type="ECO:0000256" key="3">
    <source>
        <dbReference type="SAM" id="MobiDB-lite"/>
    </source>
</evidence>
<keyword evidence="6" id="KW-1185">Reference proteome</keyword>
<dbReference type="InterPro" id="IPR027417">
    <property type="entry name" value="P-loop_NTPase"/>
</dbReference>
<dbReference type="PANTHER" id="PTHR43637:SF1">
    <property type="entry name" value="UPF0273 PROTEIN TM_0370"/>
    <property type="match status" value="1"/>
</dbReference>
<keyword evidence="2" id="KW-0067">ATP-binding</keyword>
<evidence type="ECO:0000259" key="4">
    <source>
        <dbReference type="Pfam" id="PF06745"/>
    </source>
</evidence>
<dbReference type="PANTHER" id="PTHR43637">
    <property type="entry name" value="UPF0273 PROTEIN TM_0370"/>
    <property type="match status" value="1"/>
</dbReference>
<dbReference type="Gene3D" id="3.40.50.300">
    <property type="entry name" value="P-loop containing nucleotide triphosphate hydrolases"/>
    <property type="match status" value="2"/>
</dbReference>
<dbReference type="EMBL" id="FNBK01000002">
    <property type="protein sequence ID" value="SDE87401.1"/>
    <property type="molecule type" value="Genomic_DNA"/>
</dbReference>
<name>A0A1G7GH29_9EURY</name>
<protein>
    <submittedName>
        <fullName evidence="5">RecA-superfamily ATPase, KaiC/GvpD/RAD55 family</fullName>
    </submittedName>
</protein>
<dbReference type="Proteomes" id="UP000199076">
    <property type="component" value="Unassembled WGS sequence"/>
</dbReference>